<name>A0A0P8BE19_9CYAN</name>
<reference evidence="2 3" key="1">
    <citation type="submission" date="2015-09" db="EMBL/GenBank/DDBJ databases">
        <title>Identification and resolution of microdiversity through metagenomic sequencing of parallel consortia.</title>
        <authorList>
            <person name="Nelson W.C."/>
            <person name="Romine M.F."/>
            <person name="Lindemann S.R."/>
        </authorList>
    </citation>
    <scope>NUCLEOTIDE SEQUENCE [LARGE SCALE GENOMIC DNA]</scope>
    <source>
        <strain evidence="2">Ana</strain>
    </source>
</reference>
<protein>
    <submittedName>
        <fullName evidence="2">Large exoproteins involved in heme utilization or adhesion</fullName>
    </submittedName>
</protein>
<evidence type="ECO:0000259" key="1">
    <source>
        <dbReference type="SMART" id="SM00912"/>
    </source>
</evidence>
<gene>
    <name evidence="2" type="ORF">HLUCCA11_22865</name>
</gene>
<comment type="caution">
    <text evidence="2">The sequence shown here is derived from an EMBL/GenBank/DDBJ whole genome shotgun (WGS) entry which is preliminary data.</text>
</comment>
<dbReference type="Pfam" id="PF05860">
    <property type="entry name" value="TPS"/>
    <property type="match status" value="1"/>
</dbReference>
<evidence type="ECO:0000313" key="3">
    <source>
        <dbReference type="Proteomes" id="UP000050465"/>
    </source>
</evidence>
<organism evidence="2 3">
    <name type="scientific">Phormidesmis priestleyi Ana</name>
    <dbReference type="NCBI Taxonomy" id="1666911"/>
    <lineage>
        <taxon>Bacteria</taxon>
        <taxon>Bacillati</taxon>
        <taxon>Cyanobacteriota</taxon>
        <taxon>Cyanophyceae</taxon>
        <taxon>Leptolyngbyales</taxon>
        <taxon>Leptolyngbyaceae</taxon>
        <taxon>Phormidesmis</taxon>
    </lineage>
</organism>
<dbReference type="InterPro" id="IPR008638">
    <property type="entry name" value="FhaB/CdiA-like_TPS"/>
</dbReference>
<dbReference type="SMART" id="SM00912">
    <property type="entry name" value="Haemagg_act"/>
    <property type="match status" value="1"/>
</dbReference>
<feature type="domain" description="Filamentous haemagglutinin FhaB/tRNA nuclease CdiA-like TPS" evidence="1">
    <location>
        <begin position="53"/>
        <end position="166"/>
    </location>
</feature>
<evidence type="ECO:0000313" key="2">
    <source>
        <dbReference type="EMBL" id="KPQ31867.1"/>
    </source>
</evidence>
<dbReference type="Proteomes" id="UP000050465">
    <property type="component" value="Unassembled WGS sequence"/>
</dbReference>
<dbReference type="InterPro" id="IPR012334">
    <property type="entry name" value="Pectin_lyas_fold"/>
</dbReference>
<dbReference type="NCBIfam" id="TIGR01901">
    <property type="entry name" value="adhes_NPXG"/>
    <property type="match status" value="1"/>
</dbReference>
<dbReference type="Gene3D" id="2.160.20.10">
    <property type="entry name" value="Single-stranded right-handed beta-helix, Pectin lyase-like"/>
    <property type="match status" value="2"/>
</dbReference>
<sequence>MVLVLFKTVQLRKWSFPLLGAVLGWGSGSIFLPLESLAQIVPDTTLSPSGNLTDQNSTINSAAVVDGNTATLIEGGARRNSNLFHSFQDFNVQMGQRVYFADPSGVDNIFTRVTGGDVSHIFGNLGVDGAANLFLLNPNGVVFGENAQLDIDGSFITTTAESIDFGGGNLFSAITPQAVSLLTVSAPIGLQYGTAPTEIRVEGTGSQVFFDFGTGLTDKTTDKSLRPAGLEVPAGETLALLGGQVTVDGGNLTSAGGNLELAAVTAGYLPLNSDSSRGYLPFQLVDSIPQVDLPTGSLLGDLRITNGGSLDVSGDPVGNVRLLADTIEFNEGATLFMDTLGSANGGSLQAVAPTSITLRGFGNTGVDPLYSTNWSTLVPTGRTGKGADISLNTDSFQLLSGGFLLTETNGIGDAGNVTIQAKEVTVAESNPFMIISVLGSSVAAGADGNGGDLTINTQRLMLAGASVTGVQTRGNGDSGNVNITATEFVKIDTQMPDLVLFPLLTRLSSEAAPITLFGTTSPPTGDAGNIFIKTPNLQVLNGSQLRSSNSGTGNGGEIQIVADRVEVDGTGETLVKLISFFPLQIITEEVPSLISATVSDPGSGNAGDIRMEVGQLRVSNGGVVANSSLGDGSGGNVKIMAREDIELVGTNSDGSIVSGIYSRAVSGGGSGGDISLVTPQLTVQNGATVDVSNFDSLGIRAPGTGPAGNINIEATTVQFSNSATLNADTLSGQQGKISVKASDLTLSQNSRISTNADGTGSGGNIEINADRLKLLSNSELVADANGIGDAGNITVYAPQRLDLSQSQITASGGQGNLSITSPIVSLREGSLIATNAKGSAIGGNISIDGDFLIALENSDITANAEQSFGGQVVVNVQSIIGTDYRLQLTPESDITATSELGPDLNGTVELNTLDVDPTQGLFGLSSIFSDASNDVTVACSKRADVNSLMISGRGGLPEDPTQLLSWSDSWIDFRLISPNITIGDTLEESVSSHLEDAELNTTQLTLPRSELAASDIVEARDVVVKDGHVILVASVISKPQLMHNSLCPNESQGLTN</sequence>
<accession>A0A0P8BE19</accession>
<proteinExistence type="predicted"/>
<dbReference type="AlphaFoldDB" id="A0A0P8BE19"/>
<dbReference type="PATRIC" id="fig|1666911.3.peg.4594"/>
<dbReference type="SUPFAM" id="SSF51126">
    <property type="entry name" value="Pectin lyase-like"/>
    <property type="match status" value="3"/>
</dbReference>
<dbReference type="InterPro" id="IPR011050">
    <property type="entry name" value="Pectin_lyase_fold/virulence"/>
</dbReference>
<dbReference type="EMBL" id="LJZR01000079">
    <property type="protein sequence ID" value="KPQ31867.1"/>
    <property type="molecule type" value="Genomic_DNA"/>
</dbReference>
<dbReference type="STRING" id="1666911.HLUCCA11_22865"/>